<dbReference type="AlphaFoldDB" id="A0A918T5K4"/>
<keyword evidence="2" id="KW-0808">Transferase</keyword>
<evidence type="ECO:0000259" key="1">
    <source>
        <dbReference type="Pfam" id="PF13649"/>
    </source>
</evidence>
<dbReference type="SUPFAM" id="SSF53335">
    <property type="entry name" value="S-adenosyl-L-methionine-dependent methyltransferases"/>
    <property type="match status" value="1"/>
</dbReference>
<protein>
    <submittedName>
        <fullName evidence="2">Methyltransferase</fullName>
    </submittedName>
</protein>
<sequence length="232" mass="24866">MTETSSRAGGPRADAVRRSYDTVAADYHRLLEGHLETVPRDRAVLELFAREVAAEAAAGRIPAAVADLGCGTGRVTRHLRDLGAEVFGVDLSPGMVAVAREAYPGLRFEVGSMTALDLPDGALGGVLAWYSTVHLDEPELALVLREFARVLAPGGRLLLAFKATGGPEREHRRLERAYGHAVELDVYRWAPERIARLLAAAGLVESARLVCEPGPGDASPQGFVLARRPRTA</sequence>
<feature type="domain" description="Methyltransferase" evidence="1">
    <location>
        <begin position="65"/>
        <end position="155"/>
    </location>
</feature>
<keyword evidence="3" id="KW-1185">Reference proteome</keyword>
<dbReference type="CDD" id="cd02440">
    <property type="entry name" value="AdoMet_MTases"/>
    <property type="match status" value="1"/>
</dbReference>
<name>A0A918T5K4_9ACTN</name>
<proteinExistence type="predicted"/>
<organism evidence="2 3">
    <name type="scientific">Streptomyces termitum</name>
    <dbReference type="NCBI Taxonomy" id="67368"/>
    <lineage>
        <taxon>Bacteria</taxon>
        <taxon>Bacillati</taxon>
        <taxon>Actinomycetota</taxon>
        <taxon>Actinomycetes</taxon>
        <taxon>Kitasatosporales</taxon>
        <taxon>Streptomycetaceae</taxon>
        <taxon>Streptomyces</taxon>
    </lineage>
</organism>
<evidence type="ECO:0000313" key="3">
    <source>
        <dbReference type="Proteomes" id="UP000644020"/>
    </source>
</evidence>
<dbReference type="GO" id="GO:0032259">
    <property type="term" value="P:methylation"/>
    <property type="evidence" value="ECO:0007669"/>
    <property type="project" value="UniProtKB-KW"/>
</dbReference>
<reference evidence="2" key="1">
    <citation type="journal article" date="2014" name="Int. J. Syst. Evol. Microbiol.">
        <title>Complete genome sequence of Corynebacterium casei LMG S-19264T (=DSM 44701T), isolated from a smear-ripened cheese.</title>
        <authorList>
            <consortium name="US DOE Joint Genome Institute (JGI-PGF)"/>
            <person name="Walter F."/>
            <person name="Albersmeier A."/>
            <person name="Kalinowski J."/>
            <person name="Ruckert C."/>
        </authorList>
    </citation>
    <scope>NUCLEOTIDE SEQUENCE</scope>
    <source>
        <strain evidence="2">JCM 4518</strain>
    </source>
</reference>
<dbReference type="InterPro" id="IPR050508">
    <property type="entry name" value="Methyltransf_Superfamily"/>
</dbReference>
<dbReference type="Proteomes" id="UP000644020">
    <property type="component" value="Unassembled WGS sequence"/>
</dbReference>
<dbReference type="InterPro" id="IPR041698">
    <property type="entry name" value="Methyltransf_25"/>
</dbReference>
<dbReference type="Pfam" id="PF13649">
    <property type="entry name" value="Methyltransf_25"/>
    <property type="match status" value="1"/>
</dbReference>
<dbReference type="PANTHER" id="PTHR42912">
    <property type="entry name" value="METHYLTRANSFERASE"/>
    <property type="match status" value="1"/>
</dbReference>
<accession>A0A918T5K4</accession>
<dbReference type="EMBL" id="BMUL01000010">
    <property type="protein sequence ID" value="GHA92877.1"/>
    <property type="molecule type" value="Genomic_DNA"/>
</dbReference>
<gene>
    <name evidence="2" type="ORF">GCM10010305_40770</name>
</gene>
<evidence type="ECO:0000313" key="2">
    <source>
        <dbReference type="EMBL" id="GHA92877.1"/>
    </source>
</evidence>
<reference evidence="2" key="2">
    <citation type="submission" date="2020-09" db="EMBL/GenBank/DDBJ databases">
        <authorList>
            <person name="Sun Q."/>
            <person name="Ohkuma M."/>
        </authorList>
    </citation>
    <scope>NUCLEOTIDE SEQUENCE</scope>
    <source>
        <strain evidence="2">JCM 4518</strain>
    </source>
</reference>
<dbReference type="InterPro" id="IPR029063">
    <property type="entry name" value="SAM-dependent_MTases_sf"/>
</dbReference>
<dbReference type="RefSeq" id="WP_189979419.1">
    <property type="nucleotide sequence ID" value="NZ_BMUL01000010.1"/>
</dbReference>
<dbReference type="GO" id="GO:0008168">
    <property type="term" value="F:methyltransferase activity"/>
    <property type="evidence" value="ECO:0007669"/>
    <property type="project" value="UniProtKB-KW"/>
</dbReference>
<keyword evidence="2" id="KW-0489">Methyltransferase</keyword>
<dbReference type="Gene3D" id="3.40.50.150">
    <property type="entry name" value="Vaccinia Virus protein VP39"/>
    <property type="match status" value="1"/>
</dbReference>
<dbReference type="PANTHER" id="PTHR42912:SF93">
    <property type="entry name" value="N6-ADENOSINE-METHYLTRANSFERASE TMT1A"/>
    <property type="match status" value="1"/>
</dbReference>
<comment type="caution">
    <text evidence="2">The sequence shown here is derived from an EMBL/GenBank/DDBJ whole genome shotgun (WGS) entry which is preliminary data.</text>
</comment>